<keyword evidence="5" id="KW-0560">Oxidoreductase</keyword>
<proteinExistence type="inferred from homology"/>
<gene>
    <name evidence="7" type="ORF">DK846_07660</name>
</gene>
<dbReference type="OrthoDB" id="287850at2157"/>
<name>A0A2V2N2N4_9EURY</name>
<accession>A0A2V2N2N4</accession>
<comment type="similarity">
    <text evidence="2">Belongs to the nitroreductase family.</text>
</comment>
<sequence length="175" mass="19400">MNLSDFGQFLSGRSSVRQYEDREIEPELLETILKLGARAPSAGNVESWDIVVVRDPSVREFLSDAALNQEHIAHAPVVLVVCANYVRSMARYSERGILYALEEASIVATYLMLGAHAAGLATCWTAGFDDDQVRDILKLPNHIRPVTLLALGYGAEAAISPARRDVQEHIHQDEW</sequence>
<dbReference type="AlphaFoldDB" id="A0A2V2N2N4"/>
<dbReference type="PANTHER" id="PTHR43673">
    <property type="entry name" value="NAD(P)H NITROREDUCTASE YDGI-RELATED"/>
    <property type="match status" value="1"/>
</dbReference>
<dbReference type="Gene3D" id="3.40.109.10">
    <property type="entry name" value="NADH Oxidase"/>
    <property type="match status" value="1"/>
</dbReference>
<comment type="cofactor">
    <cofactor evidence="1">
        <name>FMN</name>
        <dbReference type="ChEBI" id="CHEBI:58210"/>
    </cofactor>
</comment>
<dbReference type="GeneID" id="97548478"/>
<dbReference type="Pfam" id="PF00881">
    <property type="entry name" value="Nitroreductase"/>
    <property type="match status" value="1"/>
</dbReference>
<keyword evidence="4" id="KW-0288">FMN</keyword>
<protein>
    <submittedName>
        <fullName evidence="7">Nitroreductase</fullName>
    </submittedName>
</protein>
<evidence type="ECO:0000256" key="1">
    <source>
        <dbReference type="ARBA" id="ARBA00001917"/>
    </source>
</evidence>
<evidence type="ECO:0000259" key="6">
    <source>
        <dbReference type="Pfam" id="PF00881"/>
    </source>
</evidence>
<dbReference type="Proteomes" id="UP000245657">
    <property type="component" value="Unassembled WGS sequence"/>
</dbReference>
<comment type="caution">
    <text evidence="7">The sequence shown here is derived from an EMBL/GenBank/DDBJ whole genome shotgun (WGS) entry which is preliminary data.</text>
</comment>
<organism evidence="7 8">
    <name type="scientific">Methanospirillum lacunae</name>
    <dbReference type="NCBI Taxonomy" id="668570"/>
    <lineage>
        <taxon>Archaea</taxon>
        <taxon>Methanobacteriati</taxon>
        <taxon>Methanobacteriota</taxon>
        <taxon>Stenosarchaea group</taxon>
        <taxon>Methanomicrobia</taxon>
        <taxon>Methanomicrobiales</taxon>
        <taxon>Methanospirillaceae</taxon>
        <taxon>Methanospirillum</taxon>
    </lineage>
</organism>
<keyword evidence="8" id="KW-1185">Reference proteome</keyword>
<evidence type="ECO:0000313" key="7">
    <source>
        <dbReference type="EMBL" id="PWR72815.1"/>
    </source>
</evidence>
<dbReference type="InterPro" id="IPR000415">
    <property type="entry name" value="Nitroreductase-like"/>
</dbReference>
<evidence type="ECO:0000256" key="5">
    <source>
        <dbReference type="ARBA" id="ARBA00023002"/>
    </source>
</evidence>
<feature type="domain" description="Nitroreductase" evidence="6">
    <location>
        <begin position="65"/>
        <end position="153"/>
    </location>
</feature>
<evidence type="ECO:0000256" key="4">
    <source>
        <dbReference type="ARBA" id="ARBA00022643"/>
    </source>
</evidence>
<evidence type="ECO:0000256" key="3">
    <source>
        <dbReference type="ARBA" id="ARBA00022630"/>
    </source>
</evidence>
<dbReference type="RefSeq" id="WP_109968327.1">
    <property type="nucleotide sequence ID" value="NZ_CP176093.1"/>
</dbReference>
<dbReference type="SUPFAM" id="SSF55469">
    <property type="entry name" value="FMN-dependent nitroreductase-like"/>
    <property type="match status" value="1"/>
</dbReference>
<dbReference type="InterPro" id="IPR029479">
    <property type="entry name" value="Nitroreductase"/>
</dbReference>
<evidence type="ECO:0000313" key="8">
    <source>
        <dbReference type="Proteomes" id="UP000245657"/>
    </source>
</evidence>
<evidence type="ECO:0000256" key="2">
    <source>
        <dbReference type="ARBA" id="ARBA00007118"/>
    </source>
</evidence>
<dbReference type="EMBL" id="QGMY01000006">
    <property type="protein sequence ID" value="PWR72815.1"/>
    <property type="molecule type" value="Genomic_DNA"/>
</dbReference>
<reference evidence="7 8" key="1">
    <citation type="submission" date="2018-05" db="EMBL/GenBank/DDBJ databases">
        <title>Draft genome of Methanospirillum lacunae Ki8-1.</title>
        <authorList>
            <person name="Dueholm M.S."/>
            <person name="Nielsen P.H."/>
            <person name="Bakmann L.F."/>
            <person name="Otzen D.E."/>
        </authorList>
    </citation>
    <scope>NUCLEOTIDE SEQUENCE [LARGE SCALE GENOMIC DNA]</scope>
    <source>
        <strain evidence="7 8">Ki8-1</strain>
    </source>
</reference>
<dbReference type="GO" id="GO:0016491">
    <property type="term" value="F:oxidoreductase activity"/>
    <property type="evidence" value="ECO:0007669"/>
    <property type="project" value="UniProtKB-KW"/>
</dbReference>
<keyword evidence="3" id="KW-0285">Flavoprotein</keyword>
<dbReference type="PANTHER" id="PTHR43673:SF2">
    <property type="entry name" value="NITROREDUCTASE"/>
    <property type="match status" value="1"/>
</dbReference>